<proteinExistence type="predicted"/>
<accession>A0A7J7IU44</accession>
<comment type="caution">
    <text evidence="1">The sequence shown here is derived from an EMBL/GenBank/DDBJ whole genome shotgun (WGS) entry which is preliminary data.</text>
</comment>
<evidence type="ECO:0000313" key="2">
    <source>
        <dbReference type="Proteomes" id="UP000593567"/>
    </source>
</evidence>
<sequence>MTHLEEILSAVNELQGERVAARTAMCCTAATPNRKCYVLRGLFIIINSKLLSQCNCILASTSHKRGVIHSQLPVNHQLFVPLVTSWRSFNQN</sequence>
<dbReference type="EMBL" id="VXIV02003414">
    <property type="protein sequence ID" value="KAF6017325.1"/>
    <property type="molecule type" value="Genomic_DNA"/>
</dbReference>
<evidence type="ECO:0000313" key="1">
    <source>
        <dbReference type="EMBL" id="KAF6017325.1"/>
    </source>
</evidence>
<protein>
    <submittedName>
        <fullName evidence="1">Uncharacterized protein</fullName>
    </submittedName>
</protein>
<organism evidence="1 2">
    <name type="scientific">Bugula neritina</name>
    <name type="common">Brown bryozoan</name>
    <name type="synonym">Sertularia neritina</name>
    <dbReference type="NCBI Taxonomy" id="10212"/>
    <lineage>
        <taxon>Eukaryota</taxon>
        <taxon>Metazoa</taxon>
        <taxon>Spiralia</taxon>
        <taxon>Lophotrochozoa</taxon>
        <taxon>Bryozoa</taxon>
        <taxon>Gymnolaemata</taxon>
        <taxon>Cheilostomatida</taxon>
        <taxon>Flustrina</taxon>
        <taxon>Buguloidea</taxon>
        <taxon>Bugulidae</taxon>
        <taxon>Bugula</taxon>
    </lineage>
</organism>
<dbReference type="Proteomes" id="UP000593567">
    <property type="component" value="Unassembled WGS sequence"/>
</dbReference>
<reference evidence="1" key="1">
    <citation type="submission" date="2020-06" db="EMBL/GenBank/DDBJ databases">
        <title>Draft genome of Bugula neritina, a colonial animal packing powerful symbionts and potential medicines.</title>
        <authorList>
            <person name="Rayko M."/>
        </authorList>
    </citation>
    <scope>NUCLEOTIDE SEQUENCE [LARGE SCALE GENOMIC DNA]</scope>
    <source>
        <strain evidence="1">Kwan_BN1</strain>
    </source>
</reference>
<gene>
    <name evidence="1" type="ORF">EB796_024392</name>
</gene>
<name>A0A7J7IU44_BUGNE</name>
<keyword evidence="2" id="KW-1185">Reference proteome</keyword>
<dbReference type="AlphaFoldDB" id="A0A7J7IU44"/>